<accession>A0A7C2R0I1</accession>
<protein>
    <submittedName>
        <fullName evidence="3">Glycoside hydrolase family 16 protein</fullName>
    </submittedName>
</protein>
<dbReference type="Gene3D" id="2.60.120.200">
    <property type="match status" value="1"/>
</dbReference>
<dbReference type="EMBL" id="DSEE01000109">
    <property type="protein sequence ID" value="HER39868.1"/>
    <property type="molecule type" value="Genomic_DNA"/>
</dbReference>
<dbReference type="InterPro" id="IPR050546">
    <property type="entry name" value="Glycosyl_Hydrlase_16"/>
</dbReference>
<proteinExistence type="inferred from homology"/>
<dbReference type="CDD" id="cd08023">
    <property type="entry name" value="GH16_laminarinase_like"/>
    <property type="match status" value="1"/>
</dbReference>
<comment type="similarity">
    <text evidence="1">Belongs to the glycosyl hydrolase 16 family.</text>
</comment>
<dbReference type="SUPFAM" id="SSF49899">
    <property type="entry name" value="Concanavalin A-like lectins/glucanases"/>
    <property type="match status" value="1"/>
</dbReference>
<feature type="non-terminal residue" evidence="3">
    <location>
        <position position="1"/>
    </location>
</feature>
<gene>
    <name evidence="3" type="ORF">ENO10_01465</name>
</gene>
<dbReference type="PANTHER" id="PTHR10963">
    <property type="entry name" value="GLYCOSYL HYDROLASE-RELATED"/>
    <property type="match status" value="1"/>
</dbReference>
<dbReference type="Proteomes" id="UP000885753">
    <property type="component" value="Unassembled WGS sequence"/>
</dbReference>
<reference evidence="3" key="1">
    <citation type="journal article" date="2020" name="mSystems">
        <title>Genome- and Community-Level Interaction Insights into Carbon Utilization and Element Cycling Functions of Hydrothermarchaeota in Hydrothermal Sediment.</title>
        <authorList>
            <person name="Zhou Z."/>
            <person name="Liu Y."/>
            <person name="Xu W."/>
            <person name="Pan J."/>
            <person name="Luo Z.H."/>
            <person name="Li M."/>
        </authorList>
    </citation>
    <scope>NUCLEOTIDE SEQUENCE [LARGE SCALE GENOMIC DNA]</scope>
    <source>
        <strain evidence="3">SpSt-1235</strain>
    </source>
</reference>
<comment type="caution">
    <text evidence="3">The sequence shown here is derived from an EMBL/GenBank/DDBJ whole genome shotgun (WGS) entry which is preliminary data.</text>
</comment>
<dbReference type="InterPro" id="IPR013320">
    <property type="entry name" value="ConA-like_dom_sf"/>
</dbReference>
<name>A0A7C2R0I1_9FLAO</name>
<dbReference type="AlphaFoldDB" id="A0A7C2R0I1"/>
<dbReference type="PANTHER" id="PTHR10963:SF55">
    <property type="entry name" value="GLYCOSIDE HYDROLASE FAMILY 16 PROTEIN"/>
    <property type="match status" value="1"/>
</dbReference>
<evidence type="ECO:0000259" key="2">
    <source>
        <dbReference type="PROSITE" id="PS51762"/>
    </source>
</evidence>
<dbReference type="GO" id="GO:0004553">
    <property type="term" value="F:hydrolase activity, hydrolyzing O-glycosyl compounds"/>
    <property type="evidence" value="ECO:0007669"/>
    <property type="project" value="InterPro"/>
</dbReference>
<dbReference type="GO" id="GO:0005975">
    <property type="term" value="P:carbohydrate metabolic process"/>
    <property type="evidence" value="ECO:0007669"/>
    <property type="project" value="InterPro"/>
</dbReference>
<dbReference type="PROSITE" id="PS51762">
    <property type="entry name" value="GH16_2"/>
    <property type="match status" value="1"/>
</dbReference>
<keyword evidence="3" id="KW-0378">Hydrolase</keyword>
<evidence type="ECO:0000313" key="3">
    <source>
        <dbReference type="EMBL" id="HER39868.1"/>
    </source>
</evidence>
<organism evidence="3">
    <name type="scientific">Salinimicrobium catena</name>
    <dbReference type="NCBI Taxonomy" id="390640"/>
    <lineage>
        <taxon>Bacteria</taxon>
        <taxon>Pseudomonadati</taxon>
        <taxon>Bacteroidota</taxon>
        <taxon>Flavobacteriia</taxon>
        <taxon>Flavobacteriales</taxon>
        <taxon>Flavobacteriaceae</taxon>
        <taxon>Salinimicrobium</taxon>
    </lineage>
</organism>
<dbReference type="InterPro" id="IPR000757">
    <property type="entry name" value="Beta-glucanase-like"/>
</dbReference>
<feature type="domain" description="GH16" evidence="2">
    <location>
        <begin position="1"/>
        <end position="107"/>
    </location>
</feature>
<dbReference type="Pfam" id="PF00722">
    <property type="entry name" value="Glyco_hydro_16"/>
    <property type="match status" value="1"/>
</dbReference>
<sequence length="107" mass="11945">YKGSVPNEIHSSLHFPGNFAGDAVTETTTIENAETEFHVYSVEWTEESIVFLVDNIAYHTFENTADTPFHKDFFLILNVAMGGTFGGAIDPGFTESAMVVDYVRVYR</sequence>
<evidence type="ECO:0000256" key="1">
    <source>
        <dbReference type="ARBA" id="ARBA00006865"/>
    </source>
</evidence>